<dbReference type="AlphaFoldDB" id="A0A914W1Q8"/>
<accession>A0A914W1Q8</accession>
<evidence type="ECO:0000313" key="2">
    <source>
        <dbReference type="Proteomes" id="UP000887566"/>
    </source>
</evidence>
<sequence length="265" mass="29090">MDGRRLGGRRPGRYDPFMKCGRAGGRVRANMRRQTTPTPPSRTATGGAGRPAQSNYKCRTDRAIEKAHRLPDDELAHASRRFRPSNRSALPRVIVVPPGTVRVPLKLPISARPDKPIDPRLSTFPLVDPDQQSPHRKPVKTRRLRPQLADPMTVGRDSVGTVRIKRPPLAPPLVAVTGAARQARGALVWSRCCYMSIERRAGKRRRALSRARHLQETQSGDRKAMGGGPVKAPLTVRTAAKPPKKESAAPVTFSTQVRNDVSVAA</sequence>
<feature type="compositionally biased region" description="Low complexity" evidence="1">
    <location>
        <begin position="32"/>
        <end position="45"/>
    </location>
</feature>
<feature type="region of interest" description="Disordered" evidence="1">
    <location>
        <begin position="1"/>
        <end position="57"/>
    </location>
</feature>
<proteinExistence type="predicted"/>
<name>A0A914W1Q8_9BILA</name>
<feature type="region of interest" description="Disordered" evidence="1">
    <location>
        <begin position="114"/>
        <end position="144"/>
    </location>
</feature>
<evidence type="ECO:0000313" key="3">
    <source>
        <dbReference type="WBParaSite" id="PSAMB.scaffold2850size20903.g19473.t2"/>
    </source>
</evidence>
<organism evidence="2 3">
    <name type="scientific">Plectus sambesii</name>
    <dbReference type="NCBI Taxonomy" id="2011161"/>
    <lineage>
        <taxon>Eukaryota</taxon>
        <taxon>Metazoa</taxon>
        <taxon>Ecdysozoa</taxon>
        <taxon>Nematoda</taxon>
        <taxon>Chromadorea</taxon>
        <taxon>Plectida</taxon>
        <taxon>Plectina</taxon>
        <taxon>Plectoidea</taxon>
        <taxon>Plectidae</taxon>
        <taxon>Plectus</taxon>
    </lineage>
</organism>
<feature type="compositionally biased region" description="Basic residues" evidence="1">
    <location>
        <begin position="134"/>
        <end position="144"/>
    </location>
</feature>
<evidence type="ECO:0000256" key="1">
    <source>
        <dbReference type="SAM" id="MobiDB-lite"/>
    </source>
</evidence>
<feature type="region of interest" description="Disordered" evidence="1">
    <location>
        <begin position="203"/>
        <end position="265"/>
    </location>
</feature>
<dbReference type="WBParaSite" id="PSAMB.scaffold2850size20903.g19473.t2">
    <property type="protein sequence ID" value="PSAMB.scaffold2850size20903.g19473.t2"/>
    <property type="gene ID" value="PSAMB.scaffold2850size20903.g19473"/>
</dbReference>
<keyword evidence="2" id="KW-1185">Reference proteome</keyword>
<feature type="compositionally biased region" description="Basic residues" evidence="1">
    <location>
        <begin position="203"/>
        <end position="212"/>
    </location>
</feature>
<dbReference type="Proteomes" id="UP000887566">
    <property type="component" value="Unplaced"/>
</dbReference>
<reference evidence="3" key="1">
    <citation type="submission" date="2022-11" db="UniProtKB">
        <authorList>
            <consortium name="WormBaseParasite"/>
        </authorList>
    </citation>
    <scope>IDENTIFICATION</scope>
</reference>
<protein>
    <submittedName>
        <fullName evidence="3">Uncharacterized protein</fullName>
    </submittedName>
</protein>
<feature type="compositionally biased region" description="Basic residues" evidence="1">
    <location>
        <begin position="1"/>
        <end position="11"/>
    </location>
</feature>
<feature type="compositionally biased region" description="Basic and acidic residues" evidence="1">
    <location>
        <begin position="213"/>
        <end position="224"/>
    </location>
</feature>